<dbReference type="EMBL" id="CAXITT010000061">
    <property type="protein sequence ID" value="CAL1530038.1"/>
    <property type="molecule type" value="Genomic_DNA"/>
</dbReference>
<evidence type="ECO:0008006" key="3">
    <source>
        <dbReference type="Google" id="ProtNLM"/>
    </source>
</evidence>
<organism evidence="1 2">
    <name type="scientific">Lymnaea stagnalis</name>
    <name type="common">Great pond snail</name>
    <name type="synonym">Helix stagnalis</name>
    <dbReference type="NCBI Taxonomy" id="6523"/>
    <lineage>
        <taxon>Eukaryota</taxon>
        <taxon>Metazoa</taxon>
        <taxon>Spiralia</taxon>
        <taxon>Lophotrochozoa</taxon>
        <taxon>Mollusca</taxon>
        <taxon>Gastropoda</taxon>
        <taxon>Heterobranchia</taxon>
        <taxon>Euthyneura</taxon>
        <taxon>Panpulmonata</taxon>
        <taxon>Hygrophila</taxon>
        <taxon>Lymnaeoidea</taxon>
        <taxon>Lymnaeidae</taxon>
        <taxon>Lymnaea</taxon>
    </lineage>
</organism>
<gene>
    <name evidence="1" type="ORF">GSLYS_00004171001</name>
</gene>
<evidence type="ECO:0000313" key="1">
    <source>
        <dbReference type="EMBL" id="CAL1530038.1"/>
    </source>
</evidence>
<evidence type="ECO:0000313" key="2">
    <source>
        <dbReference type="Proteomes" id="UP001497497"/>
    </source>
</evidence>
<name>A0AAV2HDB2_LYMST</name>
<proteinExistence type="predicted"/>
<protein>
    <recommendedName>
        <fullName evidence="3">Ubiquitin-like domain-containing protein</fullName>
    </recommendedName>
</protein>
<comment type="caution">
    <text evidence="1">The sequence shown here is derived from an EMBL/GenBank/DDBJ whole genome shotgun (WGS) entry which is preliminary data.</text>
</comment>
<keyword evidence="2" id="KW-1185">Reference proteome</keyword>
<accession>A0AAV2HDB2</accession>
<reference evidence="1 2" key="1">
    <citation type="submission" date="2024-04" db="EMBL/GenBank/DDBJ databases">
        <authorList>
            <consortium name="Genoscope - CEA"/>
            <person name="William W."/>
        </authorList>
    </citation>
    <scope>NUCLEOTIDE SEQUENCE [LARGE SCALE GENOMIC DNA]</scope>
</reference>
<sequence>MASISFLDAESDCLNIKIEVVLPTGKKEVAYINPENKVYEEKEAILRRADIPYPNLYVLVLFAGPNKRIILEDKLLMERYMDDLAGGQESYIEIRKKSSEIERPPKPVNCELFNIQLK</sequence>
<dbReference type="AlphaFoldDB" id="A0AAV2HDB2"/>
<dbReference type="Proteomes" id="UP001497497">
    <property type="component" value="Unassembled WGS sequence"/>
</dbReference>